<evidence type="ECO:0000313" key="4">
    <source>
        <dbReference type="EMBL" id="EPF31967.1"/>
    </source>
</evidence>
<dbReference type="GO" id="GO:0008173">
    <property type="term" value="F:RNA methyltransferase activity"/>
    <property type="evidence" value="ECO:0007669"/>
    <property type="project" value="InterPro"/>
</dbReference>
<dbReference type="PANTHER" id="PTHR46429:SF2">
    <property type="entry name" value="TRNA_RRNA METHYLTRANSFERASE"/>
    <property type="match status" value="1"/>
</dbReference>
<dbReference type="GO" id="GO:0003723">
    <property type="term" value="F:RNA binding"/>
    <property type="evidence" value="ECO:0007669"/>
    <property type="project" value="InterPro"/>
</dbReference>
<keyword evidence="2" id="KW-0808">Transferase</keyword>
<dbReference type="Gene3D" id="3.30.1330.30">
    <property type="match status" value="1"/>
</dbReference>
<dbReference type="SUPFAM" id="SSF55315">
    <property type="entry name" value="L30e-like"/>
    <property type="match status" value="1"/>
</dbReference>
<dbReference type="OrthoDB" id="9785673at2"/>
<dbReference type="InterPro" id="IPR013123">
    <property type="entry name" value="SpoU_subst-bd"/>
</dbReference>
<organism evidence="4 5">
    <name type="scientific">Treponema maltophilum ATCC 51939</name>
    <dbReference type="NCBI Taxonomy" id="1125699"/>
    <lineage>
        <taxon>Bacteria</taxon>
        <taxon>Pseudomonadati</taxon>
        <taxon>Spirochaetota</taxon>
        <taxon>Spirochaetia</taxon>
        <taxon>Spirochaetales</taxon>
        <taxon>Treponemataceae</taxon>
        <taxon>Treponema</taxon>
    </lineage>
</organism>
<gene>
    <name evidence="4" type="ORF">HMPREF9194_02322</name>
</gene>
<dbReference type="eggNOG" id="COG0566">
    <property type="taxonomic scope" value="Bacteria"/>
</dbReference>
<dbReference type="GO" id="GO:0006396">
    <property type="term" value="P:RNA processing"/>
    <property type="evidence" value="ECO:0007669"/>
    <property type="project" value="InterPro"/>
</dbReference>
<dbReference type="PATRIC" id="fig|1125699.3.peg.2337"/>
<evidence type="ECO:0000313" key="5">
    <source>
        <dbReference type="Proteomes" id="UP000014541"/>
    </source>
</evidence>
<dbReference type="InterPro" id="IPR029064">
    <property type="entry name" value="Ribosomal_eL30-like_sf"/>
</dbReference>
<dbReference type="CDD" id="cd18095">
    <property type="entry name" value="SpoU-like_rRNA-MTase"/>
    <property type="match status" value="1"/>
</dbReference>
<feature type="domain" description="RNA 2-O ribose methyltransferase substrate binding" evidence="3">
    <location>
        <begin position="10"/>
        <end position="86"/>
    </location>
</feature>
<dbReference type="Proteomes" id="UP000014541">
    <property type="component" value="Unassembled WGS sequence"/>
</dbReference>
<dbReference type="PANTHER" id="PTHR46429">
    <property type="entry name" value="23S RRNA (GUANOSINE-2'-O-)-METHYLTRANSFERASE RLMB"/>
    <property type="match status" value="1"/>
</dbReference>
<name>S3KI98_TREMA</name>
<dbReference type="GO" id="GO:0005829">
    <property type="term" value="C:cytosol"/>
    <property type="evidence" value="ECO:0007669"/>
    <property type="project" value="TreeGrafter"/>
</dbReference>
<keyword evidence="1" id="KW-0489">Methyltransferase</keyword>
<keyword evidence="5" id="KW-1185">Reference proteome</keyword>
<reference evidence="4 5" key="1">
    <citation type="submission" date="2013-04" db="EMBL/GenBank/DDBJ databases">
        <title>The Genome Sequence of Treponema maltophilum ATCC 51939.</title>
        <authorList>
            <consortium name="The Broad Institute Genomics Platform"/>
            <person name="Earl A."/>
            <person name="Ward D."/>
            <person name="Feldgarden M."/>
            <person name="Gevers D."/>
            <person name="Leonetti C."/>
            <person name="Blanton J.M."/>
            <person name="Dewhirst F.E."/>
            <person name="Izard J."/>
            <person name="Walker B."/>
            <person name="Young S."/>
            <person name="Zeng Q."/>
            <person name="Gargeya S."/>
            <person name="Fitzgerald M."/>
            <person name="Haas B."/>
            <person name="Abouelleil A."/>
            <person name="Allen A.W."/>
            <person name="Alvarado L."/>
            <person name="Arachchi H.M."/>
            <person name="Berlin A.M."/>
            <person name="Chapman S.B."/>
            <person name="Gainer-Dewar J."/>
            <person name="Goldberg J."/>
            <person name="Griggs A."/>
            <person name="Gujja S."/>
            <person name="Hansen M."/>
            <person name="Howarth C."/>
            <person name="Imamovic A."/>
            <person name="Ireland A."/>
            <person name="Larimer J."/>
            <person name="McCowan C."/>
            <person name="Murphy C."/>
            <person name="Pearson M."/>
            <person name="Poon T.W."/>
            <person name="Priest M."/>
            <person name="Roberts A."/>
            <person name="Saif S."/>
            <person name="Shea T."/>
            <person name="Sisk P."/>
            <person name="Sykes S."/>
            <person name="Wortman J."/>
            <person name="Nusbaum C."/>
            <person name="Birren B."/>
        </authorList>
    </citation>
    <scope>NUCLEOTIDE SEQUENCE [LARGE SCALE GENOMIC DNA]</scope>
    <source>
        <strain evidence="4 5">ATCC 51939</strain>
    </source>
</reference>
<dbReference type="GO" id="GO:0032259">
    <property type="term" value="P:methylation"/>
    <property type="evidence" value="ECO:0007669"/>
    <property type="project" value="UniProtKB-KW"/>
</dbReference>
<proteinExistence type="predicted"/>
<dbReference type="Pfam" id="PF08032">
    <property type="entry name" value="SpoU_sub_bind"/>
    <property type="match status" value="1"/>
</dbReference>
<dbReference type="HOGENOM" id="CLU_021322_2_0_12"/>
<evidence type="ECO:0000259" key="3">
    <source>
        <dbReference type="SMART" id="SM00967"/>
    </source>
</evidence>
<dbReference type="SMART" id="SM00967">
    <property type="entry name" value="SpoU_sub_bind"/>
    <property type="match status" value="1"/>
</dbReference>
<dbReference type="Gene3D" id="3.40.1280.10">
    <property type="match status" value="1"/>
</dbReference>
<dbReference type="InterPro" id="IPR029026">
    <property type="entry name" value="tRNA_m1G_MTases_N"/>
</dbReference>
<protein>
    <recommendedName>
        <fullName evidence="3">RNA 2-O ribose methyltransferase substrate binding domain-containing protein</fullName>
    </recommendedName>
</protein>
<accession>S3KI98</accession>
<dbReference type="EMBL" id="ATFF01000006">
    <property type="protein sequence ID" value="EPF31967.1"/>
    <property type="molecule type" value="Genomic_DNA"/>
</dbReference>
<dbReference type="SUPFAM" id="SSF75217">
    <property type="entry name" value="alpha/beta knot"/>
    <property type="match status" value="1"/>
</dbReference>
<sequence>MKNKQRAELAVCGFAAVQALARQNPQKIKRFYYTRERAPAFGFLCKELASRKIPYNEVQDAQELEKLSGSHHHQGLTAMIEMPVFLPVGPSDVDEWSSRGETVLVLDGIGNAQNVGAIIRSAAFFGIQRIVLPAAGAASLITTSSYRNAQGGMEFVRLYAVHSIPVFLRALKGKLLRVGTDAAASMNVRGVKNEAKNDAKTGCAVILGNEENGMTDEVKKLCDRLVRIPSHNKRLARAGEAFPDSLNVAQAAAVILYELST</sequence>
<comment type="caution">
    <text evidence="4">The sequence shown here is derived from an EMBL/GenBank/DDBJ whole genome shotgun (WGS) entry which is preliminary data.</text>
</comment>
<evidence type="ECO:0000256" key="1">
    <source>
        <dbReference type="ARBA" id="ARBA00022603"/>
    </source>
</evidence>
<dbReference type="AlphaFoldDB" id="S3KI98"/>
<dbReference type="InterPro" id="IPR029028">
    <property type="entry name" value="Alpha/beta_knot_MTases"/>
</dbReference>
<dbReference type="InterPro" id="IPR001537">
    <property type="entry name" value="SpoU_MeTrfase"/>
</dbReference>
<dbReference type="InterPro" id="IPR004441">
    <property type="entry name" value="rRNA_MeTrfase_TrmH"/>
</dbReference>
<evidence type="ECO:0000256" key="2">
    <source>
        <dbReference type="ARBA" id="ARBA00022679"/>
    </source>
</evidence>
<dbReference type="Pfam" id="PF00588">
    <property type="entry name" value="SpoU_methylase"/>
    <property type="match status" value="1"/>
</dbReference>
<dbReference type="RefSeq" id="WP_016526573.1">
    <property type="nucleotide sequence ID" value="NZ_KE332518.1"/>
</dbReference>
<dbReference type="STRING" id="1125699.HMPREF9194_02322"/>